<dbReference type="SUPFAM" id="SSF48576">
    <property type="entry name" value="Terpenoid synthases"/>
    <property type="match status" value="1"/>
</dbReference>
<accession>A0A4P2VIC1</accession>
<name>A0A4P2VIC1_9AGAR</name>
<dbReference type="GO" id="GO:0010333">
    <property type="term" value="F:terpene synthase activity"/>
    <property type="evidence" value="ECO:0007669"/>
    <property type="project" value="InterPro"/>
</dbReference>
<evidence type="ECO:0000256" key="1">
    <source>
        <dbReference type="ARBA" id="ARBA00006333"/>
    </source>
</evidence>
<dbReference type="SFLD" id="SFLDG01020">
    <property type="entry name" value="Terpene_Cyclase_Like_2"/>
    <property type="match status" value="1"/>
</dbReference>
<reference evidence="2" key="1">
    <citation type="submission" date="2018-11" db="EMBL/GenBank/DDBJ databases">
        <title>Ascomycete Aspergillus oryzae is an efficient expression host for production of basidiomycete terpenes using genomic DNA sequences.</title>
        <authorList>
            <person name="Nagamine S."/>
            <person name="Kozaki T."/>
            <person name="Liu C."/>
            <person name="Nishishita J."/>
            <person name="Sogahata K."/>
            <person name="Sato Y."/>
            <person name="Minami A."/>
            <person name="Ozaki T."/>
            <person name="Wu J."/>
            <person name="Kawagishi H."/>
            <person name="Schmidt-Dannert C."/>
            <person name="Maruyama J."/>
            <person name="Oikawa H."/>
        </authorList>
    </citation>
    <scope>NUCLEOTIDE SEQUENCE</scope>
    <source>
        <strain evidence="2">CpSTS16</strain>
    </source>
</reference>
<evidence type="ECO:0000313" key="2">
    <source>
        <dbReference type="EMBL" id="BBH51513.1"/>
    </source>
</evidence>
<dbReference type="InterPro" id="IPR034686">
    <property type="entry name" value="Terpene_cyclase-like_2"/>
</dbReference>
<organism evidence="2">
    <name type="scientific">Clitopilus sp</name>
    <dbReference type="NCBI Taxonomy" id="1967123"/>
    <lineage>
        <taxon>Eukaryota</taxon>
        <taxon>Fungi</taxon>
        <taxon>Dikarya</taxon>
        <taxon>Basidiomycota</taxon>
        <taxon>Agaricomycotina</taxon>
        <taxon>Agaricomycetes</taxon>
        <taxon>Agaricomycetidae</taxon>
        <taxon>Agaricales</taxon>
        <taxon>Tricholomatineae</taxon>
        <taxon>Entolomataceae</taxon>
        <taxon>Clitopilus</taxon>
    </lineage>
</organism>
<dbReference type="Pfam" id="PF19086">
    <property type="entry name" value="Terpene_syn_C_2"/>
    <property type="match status" value="1"/>
</dbReference>
<dbReference type="GO" id="GO:0008299">
    <property type="term" value="P:isoprenoid biosynthetic process"/>
    <property type="evidence" value="ECO:0007669"/>
    <property type="project" value="UniProtKB-ARBA"/>
</dbReference>
<dbReference type="AlphaFoldDB" id="A0A4P2VIC1"/>
<comment type="similarity">
    <text evidence="1">Belongs to the terpene synthase family.</text>
</comment>
<proteinExistence type="inferred from homology"/>
<dbReference type="Gene3D" id="1.10.600.10">
    <property type="entry name" value="Farnesyl Diphosphate Synthase"/>
    <property type="match status" value="1"/>
</dbReference>
<protein>
    <submittedName>
        <fullName evidence="2">Putative sesquiterpene synthase</fullName>
    </submittedName>
</protein>
<dbReference type="EMBL" id="LC436360">
    <property type="protein sequence ID" value="BBH51513.1"/>
    <property type="molecule type" value="Genomic_DNA"/>
</dbReference>
<dbReference type="SFLD" id="SFLDS00005">
    <property type="entry name" value="Isoprenoid_Synthase_Type_I"/>
    <property type="match status" value="1"/>
</dbReference>
<dbReference type="InterPro" id="IPR008949">
    <property type="entry name" value="Isoprenoid_synthase_dom_sf"/>
</dbReference>
<sequence>MPLPVTFRLPDLSSIFSIFPDLGINSHYECTYPESREWIAQYHTGVYGPKMRDFMERGKIELLGAYTYPYASKERLRFVMDLHNVSWLFDESSDVKTGQQAGVTAVVFRRALIDPEFNDGSWLCHMLKDFRQRHLDNVMSHAFVEMFIRDFIGYADGMSAEACYRDLNKVLDIAGYVKLRREAGAVRLALHSVEYCLEKELPSYVREDPAFVIAYNGALDLGYIVNDIHSYNMEQSKGHGHHAANIVTVFMEAQNIGLQAAMDYAGGFCHGLVLQILEAKELLAARSDPVFSNDAVKVIEGCINFFKGQDIWDFESERFFGKSKDAVRKTKVVNLRALFEDSVNLNE</sequence>